<dbReference type="InterPro" id="IPR036388">
    <property type="entry name" value="WH-like_DNA-bd_sf"/>
</dbReference>
<keyword evidence="7" id="KW-0808">Transferase</keyword>
<dbReference type="GO" id="GO:0008483">
    <property type="term" value="F:transaminase activity"/>
    <property type="evidence" value="ECO:0007669"/>
    <property type="project" value="UniProtKB-KW"/>
</dbReference>
<comment type="similarity">
    <text evidence="1">In the C-terminal section; belongs to the class-I pyridoxal-phosphate-dependent aminotransferase family.</text>
</comment>
<evidence type="ECO:0000256" key="1">
    <source>
        <dbReference type="ARBA" id="ARBA00005384"/>
    </source>
</evidence>
<dbReference type="InterPro" id="IPR015422">
    <property type="entry name" value="PyrdxlP-dep_Trfase_small"/>
</dbReference>
<dbReference type="GO" id="GO:0003700">
    <property type="term" value="F:DNA-binding transcription factor activity"/>
    <property type="evidence" value="ECO:0007669"/>
    <property type="project" value="InterPro"/>
</dbReference>
<protein>
    <submittedName>
        <fullName evidence="7">Aminotransferase class I/II-fold pyridoxal phosphate-dependent enzyme</fullName>
    </submittedName>
</protein>
<dbReference type="InterPro" id="IPR015421">
    <property type="entry name" value="PyrdxlP-dep_Trfase_major"/>
</dbReference>
<keyword evidence="4" id="KW-0238">DNA-binding</keyword>
<dbReference type="Pfam" id="PF00392">
    <property type="entry name" value="GntR"/>
    <property type="match status" value="1"/>
</dbReference>
<sequence>MKQPAYVALANKIAAMIDKGVYKAGDKLPSVRRLHQEHGLSISTILQALNRLIDHQKLTSIEKSGYFVSEQQVQKFPVPRSVPVSLSERAVNIDRLLQKLHKDGKGRQFVSFANAMPDDRLLPFNAIKRAIQLTSRDINGSYLALENSKGSAQLREEIAKRSLLWNGQIHANELVITNGAKEALICCLKAVTRPGDTVLVQDPCYYGIMLALEYLGLKVATIPMQPETGINLADLEDLCTSLKIKACLLVSNFNNPDGISLSTENKKQLADFACKNQIPIVEDDLYGELFFTGIRPDTIKAYDQEGWVMYCSSFTKTIIPGFRIGWCAPGKFAYEVARIKSMQNGSVSNFSQQVVYRLLSQGTYDRHLQKFRLQLHKNMLRTMQLIEQHFPEDTSVSRPNGGLVLWIALPVQVNTTAQQNIAFKKEISYAPGEIFSSKGDYQNYLRLNYCNFWEPKIEQALAKLGKIFSDTIEQQYTI</sequence>
<dbReference type="GO" id="GO:0003677">
    <property type="term" value="F:DNA binding"/>
    <property type="evidence" value="ECO:0007669"/>
    <property type="project" value="UniProtKB-KW"/>
</dbReference>
<dbReference type="GO" id="GO:0030170">
    <property type="term" value="F:pyridoxal phosphate binding"/>
    <property type="evidence" value="ECO:0007669"/>
    <property type="project" value="InterPro"/>
</dbReference>
<dbReference type="SUPFAM" id="SSF46785">
    <property type="entry name" value="Winged helix' DNA-binding domain"/>
    <property type="match status" value="1"/>
</dbReference>
<comment type="caution">
    <text evidence="7">The sequence shown here is derived from an EMBL/GenBank/DDBJ whole genome shotgun (WGS) entry which is preliminary data.</text>
</comment>
<dbReference type="InterPro" id="IPR015424">
    <property type="entry name" value="PyrdxlP-dep_Trfase"/>
</dbReference>
<dbReference type="Gene3D" id="1.10.10.10">
    <property type="entry name" value="Winged helix-like DNA-binding domain superfamily/Winged helix DNA-binding domain"/>
    <property type="match status" value="1"/>
</dbReference>
<evidence type="ECO:0000256" key="5">
    <source>
        <dbReference type="ARBA" id="ARBA00023163"/>
    </source>
</evidence>
<keyword evidence="3" id="KW-0805">Transcription regulation</keyword>
<gene>
    <name evidence="7" type="ORF">GSY63_24540</name>
</gene>
<dbReference type="PANTHER" id="PTHR46577:SF2">
    <property type="entry name" value="TRANSCRIPTIONAL REGULATORY PROTEIN"/>
    <property type="match status" value="1"/>
</dbReference>
<reference evidence="7" key="1">
    <citation type="submission" date="2020-01" db="EMBL/GenBank/DDBJ databases">
        <authorList>
            <person name="Seo Y.L."/>
        </authorList>
    </citation>
    <scope>NUCLEOTIDE SEQUENCE</scope>
    <source>
        <strain evidence="7">R11</strain>
    </source>
</reference>
<keyword evidence="7" id="KW-0032">Aminotransferase</keyword>
<organism evidence="7 8">
    <name type="scientific">Mucilaginibacter agri</name>
    <dbReference type="NCBI Taxonomy" id="2695265"/>
    <lineage>
        <taxon>Bacteria</taxon>
        <taxon>Pseudomonadati</taxon>
        <taxon>Bacteroidota</taxon>
        <taxon>Sphingobacteriia</taxon>
        <taxon>Sphingobacteriales</taxon>
        <taxon>Sphingobacteriaceae</taxon>
        <taxon>Mucilaginibacter</taxon>
    </lineage>
</organism>
<name>A0A965ZMQ8_9SPHI</name>
<keyword evidence="5" id="KW-0804">Transcription</keyword>
<keyword evidence="8" id="KW-1185">Reference proteome</keyword>
<evidence type="ECO:0000313" key="8">
    <source>
        <dbReference type="Proteomes" id="UP000638732"/>
    </source>
</evidence>
<dbReference type="Proteomes" id="UP000638732">
    <property type="component" value="Unassembled WGS sequence"/>
</dbReference>
<evidence type="ECO:0000313" key="7">
    <source>
        <dbReference type="EMBL" id="NCD72556.1"/>
    </source>
</evidence>
<dbReference type="InterPro" id="IPR000524">
    <property type="entry name" value="Tscrpt_reg_HTH_GntR"/>
</dbReference>
<dbReference type="RefSeq" id="WP_166588496.1">
    <property type="nucleotide sequence ID" value="NZ_WWEO01000045.1"/>
</dbReference>
<dbReference type="InterPro" id="IPR051446">
    <property type="entry name" value="HTH_trans_reg/aminotransferase"/>
</dbReference>
<keyword evidence="2" id="KW-0663">Pyridoxal phosphate</keyword>
<dbReference type="InterPro" id="IPR036390">
    <property type="entry name" value="WH_DNA-bd_sf"/>
</dbReference>
<evidence type="ECO:0000256" key="4">
    <source>
        <dbReference type="ARBA" id="ARBA00023125"/>
    </source>
</evidence>
<accession>A0A965ZMQ8</accession>
<dbReference type="SUPFAM" id="SSF53383">
    <property type="entry name" value="PLP-dependent transferases"/>
    <property type="match status" value="1"/>
</dbReference>
<evidence type="ECO:0000256" key="3">
    <source>
        <dbReference type="ARBA" id="ARBA00023015"/>
    </source>
</evidence>
<reference evidence="7" key="2">
    <citation type="submission" date="2020-10" db="EMBL/GenBank/DDBJ databases">
        <title>Mucilaginibacter sp. nov., isolated from soil.</title>
        <authorList>
            <person name="Jeon C.O."/>
        </authorList>
    </citation>
    <scope>NUCLEOTIDE SEQUENCE</scope>
    <source>
        <strain evidence="7">R11</strain>
    </source>
</reference>
<dbReference type="Gene3D" id="3.40.640.10">
    <property type="entry name" value="Type I PLP-dependent aspartate aminotransferase-like (Major domain)"/>
    <property type="match status" value="1"/>
</dbReference>
<dbReference type="PANTHER" id="PTHR46577">
    <property type="entry name" value="HTH-TYPE TRANSCRIPTIONAL REGULATORY PROTEIN GABR"/>
    <property type="match status" value="1"/>
</dbReference>
<feature type="domain" description="HTH gntR-type" evidence="6">
    <location>
        <begin position="3"/>
        <end position="71"/>
    </location>
</feature>
<evidence type="ECO:0000259" key="6">
    <source>
        <dbReference type="PROSITE" id="PS50949"/>
    </source>
</evidence>
<dbReference type="Pfam" id="PF00155">
    <property type="entry name" value="Aminotran_1_2"/>
    <property type="match status" value="1"/>
</dbReference>
<dbReference type="CDD" id="cd00609">
    <property type="entry name" value="AAT_like"/>
    <property type="match status" value="1"/>
</dbReference>
<dbReference type="Gene3D" id="3.90.1150.10">
    <property type="entry name" value="Aspartate Aminotransferase, domain 1"/>
    <property type="match status" value="1"/>
</dbReference>
<dbReference type="CDD" id="cd07377">
    <property type="entry name" value="WHTH_GntR"/>
    <property type="match status" value="1"/>
</dbReference>
<proteinExistence type="inferred from homology"/>
<evidence type="ECO:0000256" key="2">
    <source>
        <dbReference type="ARBA" id="ARBA00022898"/>
    </source>
</evidence>
<dbReference type="EMBL" id="WWEO01000045">
    <property type="protein sequence ID" value="NCD72556.1"/>
    <property type="molecule type" value="Genomic_DNA"/>
</dbReference>
<dbReference type="InterPro" id="IPR004839">
    <property type="entry name" value="Aminotransferase_I/II_large"/>
</dbReference>
<dbReference type="SMART" id="SM00345">
    <property type="entry name" value="HTH_GNTR"/>
    <property type="match status" value="1"/>
</dbReference>
<dbReference type="AlphaFoldDB" id="A0A965ZMQ8"/>
<dbReference type="PROSITE" id="PS50949">
    <property type="entry name" value="HTH_GNTR"/>
    <property type="match status" value="1"/>
</dbReference>